<sequence length="187" mass="21048">MWLERTIQSIKTQLHIHRQAGQRIQTLHTLNRCSQEKRKKAGKSLVGKSQGCLRLGNLTATKAYPLFEHPQITKSDLSGGSAEDTVTKRYTQNNASKLVASHSLKKQALRSLDLHEFRNIQSATNHDLKLQTSATLGTLEQLREEPLTMPPIEQAVKAAEARDRHSNEQSVPHPSGVYQLEVRPRCK</sequence>
<evidence type="ECO:0000313" key="3">
    <source>
        <dbReference type="Proteomes" id="UP001066276"/>
    </source>
</evidence>
<name>A0AAV7MC74_PLEWA</name>
<comment type="caution">
    <text evidence="2">The sequence shown here is derived from an EMBL/GenBank/DDBJ whole genome shotgun (WGS) entry which is preliminary data.</text>
</comment>
<gene>
    <name evidence="2" type="ORF">NDU88_006423</name>
</gene>
<accession>A0AAV7MC74</accession>
<dbReference type="EMBL" id="JANPWB010000014">
    <property type="protein sequence ID" value="KAJ1101355.1"/>
    <property type="molecule type" value="Genomic_DNA"/>
</dbReference>
<reference evidence="2" key="1">
    <citation type="journal article" date="2022" name="bioRxiv">
        <title>Sequencing and chromosome-scale assembly of the giantPleurodeles waltlgenome.</title>
        <authorList>
            <person name="Brown T."/>
            <person name="Elewa A."/>
            <person name="Iarovenko S."/>
            <person name="Subramanian E."/>
            <person name="Araus A.J."/>
            <person name="Petzold A."/>
            <person name="Susuki M."/>
            <person name="Suzuki K.-i.T."/>
            <person name="Hayashi T."/>
            <person name="Toyoda A."/>
            <person name="Oliveira C."/>
            <person name="Osipova E."/>
            <person name="Leigh N.D."/>
            <person name="Simon A."/>
            <person name="Yun M.H."/>
        </authorList>
    </citation>
    <scope>NUCLEOTIDE SEQUENCE</scope>
    <source>
        <strain evidence="2">20211129_DDA</strain>
        <tissue evidence="2">Liver</tissue>
    </source>
</reference>
<keyword evidence="3" id="KW-1185">Reference proteome</keyword>
<protein>
    <submittedName>
        <fullName evidence="2">Uncharacterized protein</fullName>
    </submittedName>
</protein>
<dbReference type="AlphaFoldDB" id="A0AAV7MC74"/>
<feature type="region of interest" description="Disordered" evidence="1">
    <location>
        <begin position="144"/>
        <end position="187"/>
    </location>
</feature>
<evidence type="ECO:0000256" key="1">
    <source>
        <dbReference type="SAM" id="MobiDB-lite"/>
    </source>
</evidence>
<organism evidence="2 3">
    <name type="scientific">Pleurodeles waltl</name>
    <name type="common">Iberian ribbed newt</name>
    <dbReference type="NCBI Taxonomy" id="8319"/>
    <lineage>
        <taxon>Eukaryota</taxon>
        <taxon>Metazoa</taxon>
        <taxon>Chordata</taxon>
        <taxon>Craniata</taxon>
        <taxon>Vertebrata</taxon>
        <taxon>Euteleostomi</taxon>
        <taxon>Amphibia</taxon>
        <taxon>Batrachia</taxon>
        <taxon>Caudata</taxon>
        <taxon>Salamandroidea</taxon>
        <taxon>Salamandridae</taxon>
        <taxon>Pleurodelinae</taxon>
        <taxon>Pleurodeles</taxon>
    </lineage>
</organism>
<evidence type="ECO:0000313" key="2">
    <source>
        <dbReference type="EMBL" id="KAJ1101355.1"/>
    </source>
</evidence>
<dbReference type="Proteomes" id="UP001066276">
    <property type="component" value="Chromosome 10"/>
</dbReference>
<proteinExistence type="predicted"/>